<dbReference type="Gene3D" id="2.160.20.80">
    <property type="entry name" value="E3 ubiquitin-protein ligase SopA"/>
    <property type="match status" value="1"/>
</dbReference>
<dbReference type="KEGG" id="ome:OLMES_4749"/>
<dbReference type="PIRSF" id="PIRSF029688">
    <property type="entry name" value="UCP29688_pentapep"/>
    <property type="match status" value="1"/>
</dbReference>
<name>A0A1Y0IDY3_9GAMM</name>
<dbReference type="EMBL" id="CP021425">
    <property type="protein sequence ID" value="ARU58738.1"/>
    <property type="molecule type" value="Genomic_DNA"/>
</dbReference>
<evidence type="ECO:0008006" key="3">
    <source>
        <dbReference type="Google" id="ProtNLM"/>
    </source>
</evidence>
<dbReference type="RefSeq" id="WP_087463480.1">
    <property type="nucleotide sequence ID" value="NZ_CP021425.1"/>
</dbReference>
<reference evidence="1 2" key="1">
    <citation type="submission" date="2017-05" db="EMBL/GenBank/DDBJ databases">
        <title>Genomic insights into alkan degradation activity of Oleiphilus messinensis.</title>
        <authorList>
            <person name="Kozyavkin S.A."/>
            <person name="Slesarev A.I."/>
            <person name="Golyshin P.N."/>
            <person name="Korzhenkov A."/>
            <person name="Golyshina O.N."/>
            <person name="Toshchakov S.V."/>
        </authorList>
    </citation>
    <scope>NUCLEOTIDE SEQUENCE [LARGE SCALE GENOMIC DNA]</scope>
    <source>
        <strain evidence="1 2">ME102</strain>
    </source>
</reference>
<sequence length="115" mass="12909">MPDQIKIIDDPLYQLLRAERIADFNTQKQNTAILPDLSFCDFRGLDLRGMHAEGLNFSNAYFRGADLRGIDFRQCTLEGASIAGTKISGCYFPEALSADEIVMSLNHGTRMRYKG</sequence>
<organism evidence="1 2">
    <name type="scientific">Oleiphilus messinensis</name>
    <dbReference type="NCBI Taxonomy" id="141451"/>
    <lineage>
        <taxon>Bacteria</taxon>
        <taxon>Pseudomonadati</taxon>
        <taxon>Pseudomonadota</taxon>
        <taxon>Gammaproteobacteria</taxon>
        <taxon>Oceanospirillales</taxon>
        <taxon>Oleiphilaceae</taxon>
        <taxon>Oleiphilus</taxon>
    </lineage>
</organism>
<dbReference type="Pfam" id="PF00805">
    <property type="entry name" value="Pentapeptide"/>
    <property type="match status" value="1"/>
</dbReference>
<dbReference type="OrthoDB" id="7061297at2"/>
<dbReference type="SUPFAM" id="SSF141571">
    <property type="entry name" value="Pentapeptide repeat-like"/>
    <property type="match status" value="1"/>
</dbReference>
<evidence type="ECO:0000313" key="1">
    <source>
        <dbReference type="EMBL" id="ARU58738.1"/>
    </source>
</evidence>
<accession>A0A1Y0IDY3</accession>
<dbReference type="InterPro" id="IPR016933">
    <property type="entry name" value="UCP029688_pentapep"/>
</dbReference>
<dbReference type="InterPro" id="IPR001646">
    <property type="entry name" value="5peptide_repeat"/>
</dbReference>
<dbReference type="AlphaFoldDB" id="A0A1Y0IDY3"/>
<keyword evidence="2" id="KW-1185">Reference proteome</keyword>
<protein>
    <recommendedName>
        <fullName evidence="3">Pentapeptide repeat-containing protein</fullName>
    </recommendedName>
</protein>
<gene>
    <name evidence="1" type="ORF">OLMES_4749</name>
</gene>
<proteinExistence type="predicted"/>
<evidence type="ECO:0000313" key="2">
    <source>
        <dbReference type="Proteomes" id="UP000196027"/>
    </source>
</evidence>
<dbReference type="Proteomes" id="UP000196027">
    <property type="component" value="Chromosome"/>
</dbReference>